<proteinExistence type="predicted"/>
<sequence length="264" mass="28822">MTTEGLRHPRLSASGNRPAEHSMHRPRPERGLDPSYTTIIHTDNRSQPLVVRQAKVLGRLHAPRIDGGALICENARIICDGDLRVSTIIGYGTIIVQGETTCTELDFVGDIRCAGQVRCCGTARVAGMLQAEGGLVACTLDMIGVLSAPRLVANGSAIIDTLGDGLWAHRTLPCRDSHSMIRSIEAHQVEARRLHCDQINAKCIVLKDASDVRTVPLEAHLTVDEGSRIRFFERHDGHLLAAGRMIPTAIQPFHCQARACPVRR</sequence>
<dbReference type="Proteomes" id="UP000440041">
    <property type="component" value="Unassembled WGS sequence"/>
</dbReference>
<name>A0A6A2WCF1_9BIFI</name>
<dbReference type="AlphaFoldDB" id="A0A6A2WCF1"/>
<evidence type="ECO:0008006" key="4">
    <source>
        <dbReference type="Google" id="ProtNLM"/>
    </source>
</evidence>
<gene>
    <name evidence="2" type="ORF">DSM100238_1614</name>
</gene>
<evidence type="ECO:0000313" key="3">
    <source>
        <dbReference type="Proteomes" id="UP000440041"/>
    </source>
</evidence>
<comment type="caution">
    <text evidence="2">The sequence shown here is derived from an EMBL/GenBank/DDBJ whole genome shotgun (WGS) entry which is preliminary data.</text>
</comment>
<dbReference type="EMBL" id="WBSO01000015">
    <property type="protein sequence ID" value="KAB8295378.1"/>
    <property type="molecule type" value="Genomic_DNA"/>
</dbReference>
<feature type="compositionally biased region" description="Basic and acidic residues" evidence="1">
    <location>
        <begin position="18"/>
        <end position="32"/>
    </location>
</feature>
<evidence type="ECO:0000256" key="1">
    <source>
        <dbReference type="SAM" id="MobiDB-lite"/>
    </source>
</evidence>
<keyword evidence="3" id="KW-1185">Reference proteome</keyword>
<protein>
    <recommendedName>
        <fullName evidence="4">Polymer-forming cytoskeletal</fullName>
    </recommendedName>
</protein>
<reference evidence="2 3" key="1">
    <citation type="submission" date="2019-09" db="EMBL/GenBank/DDBJ databases">
        <title>Characterization of the phylogenetic diversity of two novel species belonging to the genus Bifidobacterium: Bifidobacterium cebidarum sp. nov. and Bifidobacterium leontopitheci sp. nov.</title>
        <authorList>
            <person name="Lugli G.A."/>
            <person name="Duranti S."/>
            <person name="Milani C."/>
            <person name="Turroni F."/>
            <person name="Ventura M."/>
        </authorList>
    </citation>
    <scope>NUCLEOTIDE SEQUENCE [LARGE SCALE GENOMIC DNA]</scope>
    <source>
        <strain evidence="2 3">DSM 100238</strain>
    </source>
</reference>
<feature type="region of interest" description="Disordered" evidence="1">
    <location>
        <begin position="1"/>
        <end position="35"/>
    </location>
</feature>
<organism evidence="2 3">
    <name type="scientific">Bifidobacterium apri</name>
    <dbReference type="NCBI Taxonomy" id="1769423"/>
    <lineage>
        <taxon>Bacteria</taxon>
        <taxon>Bacillati</taxon>
        <taxon>Actinomycetota</taxon>
        <taxon>Actinomycetes</taxon>
        <taxon>Bifidobacteriales</taxon>
        <taxon>Bifidobacteriaceae</taxon>
        <taxon>Bifidobacterium</taxon>
    </lineage>
</organism>
<accession>A0A6A2WCF1</accession>
<evidence type="ECO:0000313" key="2">
    <source>
        <dbReference type="EMBL" id="KAB8295378.1"/>
    </source>
</evidence>